<evidence type="ECO:0000256" key="9">
    <source>
        <dbReference type="ARBA" id="ARBA00022884"/>
    </source>
</evidence>
<keyword evidence="1" id="KW-0808">Transferase</keyword>
<evidence type="ECO:0000256" key="2">
    <source>
        <dbReference type="ARBA" id="ARBA00022694"/>
    </source>
</evidence>
<feature type="domain" description="tRNA nucleotidyltransferase substrate binding" evidence="11">
    <location>
        <begin position="144"/>
        <end position="199"/>
    </location>
</feature>
<dbReference type="InterPro" id="IPR006116">
    <property type="entry name" value="NT_2-5OAS_ClassI-CCAase"/>
</dbReference>
<comment type="caution">
    <text evidence="12">The sequence shown here is derived from an EMBL/GenBank/DDBJ whole genome shotgun (WGS) entry which is preliminary data.</text>
</comment>
<evidence type="ECO:0000256" key="5">
    <source>
        <dbReference type="ARBA" id="ARBA00022741"/>
    </source>
</evidence>
<evidence type="ECO:0000256" key="8">
    <source>
        <dbReference type="ARBA" id="ARBA00022842"/>
    </source>
</evidence>
<dbReference type="CDD" id="cd05400">
    <property type="entry name" value="NT_2-5OAS_ClassI-CCAase"/>
    <property type="match status" value="1"/>
</dbReference>
<keyword evidence="3" id="KW-0548">Nucleotidyltransferase</keyword>
<reference evidence="12" key="1">
    <citation type="journal article" date="2014" name="Front. Microbiol.">
        <title>High frequency of phylogenetically diverse reductive dehalogenase-homologous genes in deep subseafloor sedimentary metagenomes.</title>
        <authorList>
            <person name="Kawai M."/>
            <person name="Futagami T."/>
            <person name="Toyoda A."/>
            <person name="Takaki Y."/>
            <person name="Nishi S."/>
            <person name="Hori S."/>
            <person name="Arai W."/>
            <person name="Tsubouchi T."/>
            <person name="Morono Y."/>
            <person name="Uchiyama I."/>
            <person name="Ito T."/>
            <person name="Fujiyama A."/>
            <person name="Inagaki F."/>
            <person name="Takami H."/>
        </authorList>
    </citation>
    <scope>NUCLEOTIDE SEQUENCE</scope>
    <source>
        <strain evidence="12">Expedition CK06-06</strain>
    </source>
</reference>
<dbReference type="SUPFAM" id="SSF81301">
    <property type="entry name" value="Nucleotidyltransferase"/>
    <property type="match status" value="1"/>
</dbReference>
<dbReference type="GO" id="GO:0046872">
    <property type="term" value="F:metal ion binding"/>
    <property type="evidence" value="ECO:0007669"/>
    <property type="project" value="UniProtKB-KW"/>
</dbReference>
<dbReference type="PANTHER" id="PTHR39643">
    <property type="entry name" value="CCA-ADDING ENZYME"/>
    <property type="match status" value="1"/>
</dbReference>
<keyword evidence="5" id="KW-0547">Nucleotide-binding</keyword>
<keyword evidence="4" id="KW-0479">Metal-binding</keyword>
<evidence type="ECO:0000259" key="11">
    <source>
        <dbReference type="Pfam" id="PF09249"/>
    </source>
</evidence>
<keyword evidence="6" id="KW-0692">RNA repair</keyword>
<evidence type="ECO:0000259" key="10">
    <source>
        <dbReference type="Pfam" id="PF01909"/>
    </source>
</evidence>
<dbReference type="HAMAP" id="MF_01264">
    <property type="entry name" value="CCA_arch"/>
    <property type="match status" value="1"/>
</dbReference>
<evidence type="ECO:0000313" key="12">
    <source>
        <dbReference type="EMBL" id="GAG30023.1"/>
    </source>
</evidence>
<organism evidence="12">
    <name type="scientific">marine sediment metagenome</name>
    <dbReference type="NCBI Taxonomy" id="412755"/>
    <lineage>
        <taxon>unclassified sequences</taxon>
        <taxon>metagenomes</taxon>
        <taxon>ecological metagenomes</taxon>
    </lineage>
</organism>
<evidence type="ECO:0000256" key="1">
    <source>
        <dbReference type="ARBA" id="ARBA00022679"/>
    </source>
</evidence>
<dbReference type="GO" id="GO:0005524">
    <property type="term" value="F:ATP binding"/>
    <property type="evidence" value="ECO:0007669"/>
    <property type="project" value="UniProtKB-KW"/>
</dbReference>
<dbReference type="Pfam" id="PF09249">
    <property type="entry name" value="tRNA_NucTransf2"/>
    <property type="match status" value="1"/>
</dbReference>
<dbReference type="PANTHER" id="PTHR39643:SF1">
    <property type="entry name" value="CCA-ADDING ENZYME"/>
    <property type="match status" value="1"/>
</dbReference>
<dbReference type="Gene3D" id="3.30.460.10">
    <property type="entry name" value="Beta Polymerase, domain 2"/>
    <property type="match status" value="1"/>
</dbReference>
<dbReference type="InterPro" id="IPR008229">
    <property type="entry name" value="CCA-adding_arc"/>
</dbReference>
<dbReference type="SUPFAM" id="SSF81631">
    <property type="entry name" value="PAP/OAS1 substrate-binding domain"/>
    <property type="match status" value="1"/>
</dbReference>
<protein>
    <recommendedName>
        <fullName evidence="13">CCA tRNA nucleotidyltransferase</fullName>
    </recommendedName>
</protein>
<keyword evidence="2" id="KW-0819">tRNA processing</keyword>
<evidence type="ECO:0000256" key="7">
    <source>
        <dbReference type="ARBA" id="ARBA00022840"/>
    </source>
</evidence>
<accession>X0X043</accession>
<feature type="domain" description="Polymerase nucleotidyl transferase" evidence="10">
    <location>
        <begin position="25"/>
        <end position="115"/>
    </location>
</feature>
<dbReference type="AlphaFoldDB" id="X0X043"/>
<proteinExistence type="inferred from homology"/>
<evidence type="ECO:0000256" key="6">
    <source>
        <dbReference type="ARBA" id="ARBA00022800"/>
    </source>
</evidence>
<dbReference type="InterPro" id="IPR002934">
    <property type="entry name" value="Polymerase_NTP_transf_dom"/>
</dbReference>
<evidence type="ECO:0000256" key="3">
    <source>
        <dbReference type="ARBA" id="ARBA00022695"/>
    </source>
</evidence>
<dbReference type="InterPro" id="IPR042090">
    <property type="entry name" value="CCA_tRNA_nucleotrans_2"/>
</dbReference>
<dbReference type="GO" id="GO:0003723">
    <property type="term" value="F:RNA binding"/>
    <property type="evidence" value="ECO:0007669"/>
    <property type="project" value="UniProtKB-KW"/>
</dbReference>
<dbReference type="GO" id="GO:0004810">
    <property type="term" value="F:CCA tRNA nucleotidyltransferase activity"/>
    <property type="evidence" value="ECO:0007669"/>
    <property type="project" value="InterPro"/>
</dbReference>
<dbReference type="EMBL" id="BARS01045185">
    <property type="protein sequence ID" value="GAG30023.1"/>
    <property type="molecule type" value="Genomic_DNA"/>
</dbReference>
<dbReference type="GO" id="GO:0001680">
    <property type="term" value="P:tRNA 3'-terminal CCA addition"/>
    <property type="evidence" value="ECO:0007669"/>
    <property type="project" value="InterPro"/>
</dbReference>
<feature type="non-terminal residue" evidence="12">
    <location>
        <position position="213"/>
    </location>
</feature>
<sequence length="213" mass="23247">MLRLLVPSDAEKGALGELRGRLERELTRHLKEAGLKAVAAVHGSAARGTWIAGDRDIDLFIVLDGGYGRDILPGVLDVVKAYVGEGWVEAYAEHPYIKAVVDGYDVDFVPCFRVDPGQGLTSATDRTPLHTAYVLEHLEEGTRDDVRRLKRFMKGVGVYGADLKVGGFSGYLCELLVIRFGSFEGVLEGATDWGRGEVFVLEGSPDVGALRRR</sequence>
<dbReference type="Gene3D" id="1.10.1410.30">
    <property type="entry name" value="CCA tRNA nucleotidyltransferase, domain 2"/>
    <property type="match status" value="1"/>
</dbReference>
<keyword evidence="8" id="KW-0460">Magnesium</keyword>
<gene>
    <name evidence="12" type="ORF">S01H1_68148</name>
</gene>
<dbReference type="Pfam" id="PF01909">
    <property type="entry name" value="NTP_transf_2"/>
    <property type="match status" value="1"/>
</dbReference>
<dbReference type="GO" id="GO:0042245">
    <property type="term" value="P:RNA repair"/>
    <property type="evidence" value="ECO:0007669"/>
    <property type="project" value="UniProtKB-KW"/>
</dbReference>
<name>X0X043_9ZZZZ</name>
<dbReference type="InterPro" id="IPR043519">
    <property type="entry name" value="NT_sf"/>
</dbReference>
<keyword evidence="7" id="KW-0067">ATP-binding</keyword>
<evidence type="ECO:0008006" key="13">
    <source>
        <dbReference type="Google" id="ProtNLM"/>
    </source>
</evidence>
<dbReference type="InterPro" id="IPR015329">
    <property type="entry name" value="tRNA_NucTransf2"/>
</dbReference>
<keyword evidence="9" id="KW-0694">RNA-binding</keyword>
<evidence type="ECO:0000256" key="4">
    <source>
        <dbReference type="ARBA" id="ARBA00022723"/>
    </source>
</evidence>